<comment type="similarity">
    <text evidence="2">Belongs to the transketolase family.</text>
</comment>
<proteinExistence type="inferred from homology"/>
<keyword evidence="3" id="KW-0786">Thiamine pyrophosphate</keyword>
<dbReference type="CDD" id="cd02012">
    <property type="entry name" value="TPP_TK"/>
    <property type="match status" value="1"/>
</dbReference>
<gene>
    <name evidence="5" type="ORF">AEL95_08630</name>
</gene>
<evidence type="ECO:0000256" key="2">
    <source>
        <dbReference type="ARBA" id="ARBA00007131"/>
    </source>
</evidence>
<dbReference type="RefSeq" id="WP_060462385.1">
    <property type="nucleotide sequence ID" value="NZ_AP025162.1"/>
</dbReference>
<sequence length="277" mass="30748">MDTLELRKKAVQLRKRTWQLIYNHHNGHTGSDLSCADILVALYYQVINQNADNFGQKDVDTYIQSKGHAVEIWYEVLADLGYIDRDDLEERYSTFNSPYIGHPTTDVKGMEFHTGSLGHGLGLGVGVALAAKMDHSPKHTYVLMGDGEQAEGSIWEAAMSAGNYSLDNLTAIVDHNDLQITGTTDTVMRSNPLGDKYRAFGWDVKEVNGNDMTALVNTLSKPNATGKPRVIIANTVKGKGITVAENRADWHHKIPTEAEYQEGLRELDAQMEALENE</sequence>
<feature type="domain" description="Transketolase N-terminal" evidence="4">
    <location>
        <begin position="17"/>
        <end position="252"/>
    </location>
</feature>
<comment type="caution">
    <text evidence="5">The sequence shown here is derived from an EMBL/GenBank/DDBJ whole genome shotgun (WGS) entry which is preliminary data.</text>
</comment>
<dbReference type="InterPro" id="IPR005474">
    <property type="entry name" value="Transketolase_N"/>
</dbReference>
<evidence type="ECO:0000259" key="4">
    <source>
        <dbReference type="Pfam" id="PF00456"/>
    </source>
</evidence>
<comment type="cofactor">
    <cofactor evidence="1">
        <name>thiamine diphosphate</name>
        <dbReference type="ChEBI" id="CHEBI:58937"/>
    </cofactor>
</comment>
<dbReference type="Pfam" id="PF00456">
    <property type="entry name" value="Transketolase_N"/>
    <property type="match status" value="1"/>
</dbReference>
<dbReference type="PATRIC" id="fig|47770.28.peg.1201"/>
<dbReference type="SUPFAM" id="SSF52518">
    <property type="entry name" value="Thiamin diphosphate-binding fold (THDP-binding)"/>
    <property type="match status" value="1"/>
</dbReference>
<reference evidence="5 6" key="1">
    <citation type="journal article" date="2016" name="Microbiology (Mosc.)">
        <title>Comparison of Lactobacillus crispatus isolates from Lactobacillus-dominated vaginal microbiomes with isolates from microbiomes containing bacterial vaginosis-associated bacteria.</title>
        <authorList>
            <person name="Abdelmaksoud A.A."/>
            <person name="Koparde V.N."/>
            <person name="Sheth N.U."/>
            <person name="Serrano M.G."/>
            <person name="Glascock A.L."/>
            <person name="Fettweis J.M."/>
            <person name="Strauss Iii J.F."/>
            <person name="Buck G.A."/>
            <person name="Jefferson K.K."/>
        </authorList>
    </citation>
    <scope>NUCLEOTIDE SEQUENCE [LARGE SCALE GENOMIC DNA]</scope>
    <source>
        <strain evidence="5 6">VMC3</strain>
    </source>
</reference>
<dbReference type="PANTHER" id="PTHR47514:SF1">
    <property type="entry name" value="TRANSKETOLASE N-TERMINAL SECTION-RELATED"/>
    <property type="match status" value="1"/>
</dbReference>
<dbReference type="EMBL" id="LJGP01000038">
    <property type="protein sequence ID" value="KWU03179.1"/>
    <property type="molecule type" value="Genomic_DNA"/>
</dbReference>
<dbReference type="Gene3D" id="3.40.50.970">
    <property type="match status" value="1"/>
</dbReference>
<protein>
    <submittedName>
        <fullName evidence="5">Transketolase</fullName>
    </submittedName>
</protein>
<organism evidence="5 6">
    <name type="scientific">Lactobacillus crispatus</name>
    <dbReference type="NCBI Taxonomy" id="47770"/>
    <lineage>
        <taxon>Bacteria</taxon>
        <taxon>Bacillati</taxon>
        <taxon>Bacillota</taxon>
        <taxon>Bacilli</taxon>
        <taxon>Lactobacillales</taxon>
        <taxon>Lactobacillaceae</taxon>
        <taxon>Lactobacillus</taxon>
    </lineage>
</organism>
<evidence type="ECO:0000313" key="6">
    <source>
        <dbReference type="Proteomes" id="UP000067598"/>
    </source>
</evidence>
<evidence type="ECO:0000256" key="1">
    <source>
        <dbReference type="ARBA" id="ARBA00001964"/>
    </source>
</evidence>
<dbReference type="PANTHER" id="PTHR47514">
    <property type="entry name" value="TRANSKETOLASE N-TERMINAL SECTION-RELATED"/>
    <property type="match status" value="1"/>
</dbReference>
<evidence type="ECO:0000313" key="5">
    <source>
        <dbReference type="EMBL" id="KWU03179.1"/>
    </source>
</evidence>
<name>A0A109DD12_9LACO</name>
<evidence type="ECO:0000256" key="3">
    <source>
        <dbReference type="ARBA" id="ARBA00023052"/>
    </source>
</evidence>
<dbReference type="InterPro" id="IPR029061">
    <property type="entry name" value="THDP-binding"/>
</dbReference>
<dbReference type="AlphaFoldDB" id="A0A109DD12"/>
<dbReference type="Proteomes" id="UP000067598">
    <property type="component" value="Unassembled WGS sequence"/>
</dbReference>
<accession>A0A109DD12</accession>